<comment type="pathway">
    <text evidence="3">Quinol/quinone metabolism; 1,4-dihydroxy-2-naphthoate biosynthesis; 1,4-dihydroxy-2-naphthoate from chorismate: step 3/7.</text>
</comment>
<evidence type="ECO:0000259" key="5">
    <source>
        <dbReference type="Pfam" id="PF00561"/>
    </source>
</evidence>
<name>A0A2N5E213_9GAMM</name>
<reference evidence="6 7" key="1">
    <citation type="submission" date="2017-12" db="EMBL/GenBank/DDBJ databases">
        <title>Characterization of six clinical isolates of Enterochimera gen. nov., a novel genus of the Yersiniaciae family and the three species Enterochimera arupensis sp. nov., Enterochimera coloradensis sp. nov, and Enterochimera californica sp. nov.</title>
        <authorList>
            <person name="Rossi A."/>
            <person name="Fisher M."/>
        </authorList>
    </citation>
    <scope>NUCLEOTIDE SEQUENCE [LARGE SCALE GENOMIC DNA]</scope>
    <source>
        <strain evidence="7">2016-Iso4</strain>
    </source>
</reference>
<dbReference type="UniPathway" id="UPA00079"/>
<dbReference type="OrthoDB" id="9808398at2"/>
<evidence type="ECO:0000256" key="1">
    <source>
        <dbReference type="ARBA" id="ARBA00022428"/>
    </source>
</evidence>
<dbReference type="RefSeq" id="WP_101824802.1">
    <property type="nucleotide sequence ID" value="NZ_PJZH01000011.1"/>
</dbReference>
<evidence type="ECO:0000313" key="7">
    <source>
        <dbReference type="Proteomes" id="UP000234503"/>
    </source>
</evidence>
<dbReference type="InterPro" id="IPR000073">
    <property type="entry name" value="AB_hydrolase_1"/>
</dbReference>
<protein>
    <recommendedName>
        <fullName evidence="3 4">2-succinyl-6-hydroxy-2,4-cyclohexadiene-1-carboxylate synthase</fullName>
        <shortName evidence="3">SHCHC synthase</shortName>
        <ecNumber evidence="3 4">4.2.99.20</ecNumber>
    </recommendedName>
</protein>
<dbReference type="EMBL" id="PJZH01000011">
    <property type="protein sequence ID" value="PLR34470.1"/>
    <property type="molecule type" value="Genomic_DNA"/>
</dbReference>
<organism evidence="6 7">
    <name type="scientific">Chimaeribacter coloradensis</name>
    <dbReference type="NCBI Taxonomy" id="2060068"/>
    <lineage>
        <taxon>Bacteria</taxon>
        <taxon>Pseudomonadati</taxon>
        <taxon>Pseudomonadota</taxon>
        <taxon>Gammaproteobacteria</taxon>
        <taxon>Enterobacterales</taxon>
        <taxon>Yersiniaceae</taxon>
        <taxon>Chimaeribacter</taxon>
    </lineage>
</organism>
<keyword evidence="7" id="KW-1185">Reference proteome</keyword>
<dbReference type="PANTHER" id="PTHR42916">
    <property type="entry name" value="2-SUCCINYL-5-ENOLPYRUVYL-6-HYDROXY-3-CYCLOHEXENE-1-CARBOXYLATE SYNTHASE"/>
    <property type="match status" value="1"/>
</dbReference>
<dbReference type="EC" id="4.2.99.20" evidence="3 4"/>
<sequence>MSLACRVYPALTGDPSRPWLVFLHGLLGSGREWQPVLAQCRDWPCLTVDLPGHGESAAVTTSGFAALDHQLAATLRLHQVERYWLIGYSLGGRVAMYHAARQPAGLCGLLVEGSHPGLLHPAERRARLDNDCRWAQRFLQQPLPQVLAAWYHQPVFADLTNPQRQALIALRGHNQPAGIAQMLLATSLGHQPPLDGALRRLRLPFYTLCGEQDARFRSLAVERHLPLSLLPGGHNVHHAHPGEFAHRLLSLIRC</sequence>
<keyword evidence="2 3" id="KW-0456">Lyase</keyword>
<evidence type="ECO:0000313" key="6">
    <source>
        <dbReference type="EMBL" id="PLR34470.1"/>
    </source>
</evidence>
<feature type="domain" description="AB hydrolase-1" evidence="5">
    <location>
        <begin position="18"/>
        <end position="217"/>
    </location>
</feature>
<comment type="function">
    <text evidence="3">Catalyzes a proton abstraction reaction that results in 2,5-elimination of pyruvate from 2-succinyl-5-enolpyruvyl-6-hydroxy-3-cyclohexene-1-carboxylate (SEPHCHC) and the formation of 2-succinyl-6-hydroxy-2,4-cyclohexadiene-1-carboxylate (SHCHC).</text>
</comment>
<dbReference type="AlphaFoldDB" id="A0A2N5E213"/>
<dbReference type="InterPro" id="IPR029058">
    <property type="entry name" value="AB_hydrolase_fold"/>
</dbReference>
<dbReference type="InterPro" id="IPR022485">
    <property type="entry name" value="SHCHC_synthase_MenH"/>
</dbReference>
<comment type="similarity">
    <text evidence="3">Belongs to the AB hydrolase superfamily. MenH family.</text>
</comment>
<evidence type="ECO:0000256" key="2">
    <source>
        <dbReference type="ARBA" id="ARBA00023239"/>
    </source>
</evidence>
<dbReference type="Pfam" id="PF00561">
    <property type="entry name" value="Abhydrolase_1"/>
    <property type="match status" value="1"/>
</dbReference>
<dbReference type="NCBIfam" id="TIGR03695">
    <property type="entry name" value="menH_SHCHC"/>
    <property type="match status" value="1"/>
</dbReference>
<proteinExistence type="inferred from homology"/>
<dbReference type="NCBIfam" id="NF008340">
    <property type="entry name" value="PRK11126.1"/>
    <property type="match status" value="1"/>
</dbReference>
<comment type="subunit">
    <text evidence="3">Monomer.</text>
</comment>
<evidence type="ECO:0000256" key="4">
    <source>
        <dbReference type="NCBIfam" id="TIGR03695"/>
    </source>
</evidence>
<evidence type="ECO:0000256" key="3">
    <source>
        <dbReference type="HAMAP-Rule" id="MF_01660"/>
    </source>
</evidence>
<dbReference type="HAMAP" id="MF_01660">
    <property type="entry name" value="MenH"/>
    <property type="match status" value="1"/>
</dbReference>
<dbReference type="Gene3D" id="3.40.50.1820">
    <property type="entry name" value="alpha/beta hydrolase"/>
    <property type="match status" value="1"/>
</dbReference>
<dbReference type="SUPFAM" id="SSF53474">
    <property type="entry name" value="alpha/beta-Hydrolases"/>
    <property type="match status" value="1"/>
</dbReference>
<dbReference type="GO" id="GO:0070205">
    <property type="term" value="F:2-succinyl-6-hydroxy-2,4-cyclohexadiene-1-carboxylate synthase activity"/>
    <property type="evidence" value="ECO:0007669"/>
    <property type="project" value="UniProtKB-UniRule"/>
</dbReference>
<dbReference type="GO" id="GO:0009234">
    <property type="term" value="P:menaquinone biosynthetic process"/>
    <property type="evidence" value="ECO:0007669"/>
    <property type="project" value="UniProtKB-UniRule"/>
</dbReference>
<comment type="pathway">
    <text evidence="3">Quinol/quinone metabolism; menaquinone biosynthesis.</text>
</comment>
<dbReference type="PANTHER" id="PTHR42916:SF1">
    <property type="entry name" value="PROTEIN PHYLLO, CHLOROPLASTIC"/>
    <property type="match status" value="1"/>
</dbReference>
<accession>A0A2N5E213</accession>
<dbReference type="UniPathway" id="UPA01057">
    <property type="reaction ID" value="UER00900"/>
</dbReference>
<comment type="caution">
    <text evidence="6">The sequence shown here is derived from an EMBL/GenBank/DDBJ whole genome shotgun (WGS) entry which is preliminary data.</text>
</comment>
<gene>
    <name evidence="3" type="primary">menH</name>
    <name evidence="6" type="ORF">CYR32_12450</name>
</gene>
<dbReference type="Proteomes" id="UP000234503">
    <property type="component" value="Unassembled WGS sequence"/>
</dbReference>
<keyword evidence="1 3" id="KW-0474">Menaquinone biosynthesis</keyword>
<comment type="catalytic activity">
    <reaction evidence="3">
        <text>5-enolpyruvoyl-6-hydroxy-2-succinyl-cyclohex-3-ene-1-carboxylate = (1R,6R)-6-hydroxy-2-succinyl-cyclohexa-2,4-diene-1-carboxylate + pyruvate</text>
        <dbReference type="Rhea" id="RHEA:25597"/>
        <dbReference type="ChEBI" id="CHEBI:15361"/>
        <dbReference type="ChEBI" id="CHEBI:58689"/>
        <dbReference type="ChEBI" id="CHEBI:58818"/>
        <dbReference type="EC" id="4.2.99.20"/>
    </reaction>
</comment>